<reference evidence="2" key="2">
    <citation type="submission" date="2024-07" db="EMBL/GenBank/DDBJ databases">
        <title>Streptomyces haneummycinica sp. nov., a new antibiotic-producing actinobacterium isolated from marine sediment.</title>
        <authorList>
            <person name="Uemura M."/>
            <person name="Hamada M."/>
            <person name="Hirano S."/>
            <person name="Kobayashi K."/>
            <person name="Ohshiro T."/>
            <person name="Kobayashi T."/>
            <person name="Terahara T."/>
        </authorList>
    </citation>
    <scope>NUCLEOTIDE SEQUENCE</scope>
    <source>
        <strain evidence="2">KM77-8</strain>
    </source>
</reference>
<dbReference type="SUPFAM" id="SSF53756">
    <property type="entry name" value="UDP-Glycosyltransferase/glycogen phosphorylase"/>
    <property type="match status" value="1"/>
</dbReference>
<organism evidence="2">
    <name type="scientific">Streptomyces haneummycinicus</name>
    <dbReference type="NCBI Taxonomy" id="3074435"/>
    <lineage>
        <taxon>Bacteria</taxon>
        <taxon>Bacillati</taxon>
        <taxon>Actinomycetota</taxon>
        <taxon>Actinomycetes</taxon>
        <taxon>Kitasatosporales</taxon>
        <taxon>Streptomycetaceae</taxon>
        <taxon>Streptomyces</taxon>
    </lineage>
</organism>
<accession>A0AAT9HHQ4</accession>
<evidence type="ECO:0000313" key="2">
    <source>
        <dbReference type="EMBL" id="BFO16810.1"/>
    </source>
</evidence>
<evidence type="ECO:0008006" key="3">
    <source>
        <dbReference type="Google" id="ProtNLM"/>
    </source>
</evidence>
<dbReference type="AlphaFoldDB" id="A0AAT9HHQ4"/>
<feature type="region of interest" description="Disordered" evidence="1">
    <location>
        <begin position="145"/>
        <end position="181"/>
    </location>
</feature>
<name>A0AAT9HHQ4_9ACTN</name>
<proteinExistence type="predicted"/>
<evidence type="ECO:0000256" key="1">
    <source>
        <dbReference type="SAM" id="MobiDB-lite"/>
    </source>
</evidence>
<dbReference type="EMBL" id="AP035768">
    <property type="protein sequence ID" value="BFO16810.1"/>
    <property type="molecule type" value="Genomic_DNA"/>
</dbReference>
<gene>
    <name evidence="2" type="ORF">SHKM778_31980</name>
</gene>
<dbReference type="Gene3D" id="3.40.50.2000">
    <property type="entry name" value="Glycogen Phosphorylase B"/>
    <property type="match status" value="1"/>
</dbReference>
<sequence>MGQHLLFMSTPVPGHLFPNLAVVEELIRRGHRVSLVTGESQAETVRLTGADVITYASSFDDVGKLNLTKDRESANTPLTVLKDGITMLDEVKAQLDEDRPDLILYDMIVFHVGRVLARTWGVPAVQLNPMFASNEHFSLHKAMHEAPPTAGAGQEEQTPDSSRPAWASGSRRSPDCSPRTA</sequence>
<reference evidence="2" key="1">
    <citation type="submission" date="2024-06" db="EMBL/GenBank/DDBJ databases">
        <authorList>
            <consortium name="consrtm"/>
            <person name="Uemura M."/>
            <person name="Terahara T."/>
        </authorList>
    </citation>
    <scope>NUCLEOTIDE SEQUENCE</scope>
    <source>
        <strain evidence="2">KM77-8</strain>
    </source>
</reference>
<protein>
    <recommendedName>
        <fullName evidence="3">Glycosyltransferase</fullName>
    </recommendedName>
</protein>